<comment type="caution">
    <text evidence="3">The sequence shown here is derived from an EMBL/GenBank/DDBJ whole genome shotgun (WGS) entry which is preliminary data.</text>
</comment>
<dbReference type="AlphaFoldDB" id="A0A8H5WJX2"/>
<evidence type="ECO:0000313" key="3">
    <source>
        <dbReference type="EMBL" id="KAF5665537.1"/>
    </source>
</evidence>
<proteinExistence type="predicted"/>
<keyword evidence="1" id="KW-0560">Oxidoreductase</keyword>
<reference evidence="3 4" key="1">
    <citation type="submission" date="2020-05" db="EMBL/GenBank/DDBJ databases">
        <title>Identification and distribution of gene clusters putatively required for synthesis of sphingolipid metabolism inhibitors in phylogenetically diverse species of the filamentous fungus Fusarium.</title>
        <authorList>
            <person name="Kim H.-S."/>
            <person name="Busman M."/>
            <person name="Brown D.W."/>
            <person name="Divon H."/>
            <person name="Uhlig S."/>
            <person name="Proctor R.H."/>
        </authorList>
    </citation>
    <scope>NUCLEOTIDE SEQUENCE [LARGE SCALE GENOMIC DNA]</scope>
    <source>
        <strain evidence="3 4">NRRL 25311</strain>
    </source>
</reference>
<evidence type="ECO:0000256" key="1">
    <source>
        <dbReference type="ARBA" id="ARBA00023002"/>
    </source>
</evidence>
<evidence type="ECO:0000259" key="2">
    <source>
        <dbReference type="Pfam" id="PF02668"/>
    </source>
</evidence>
<dbReference type="InterPro" id="IPR042098">
    <property type="entry name" value="TauD-like_sf"/>
</dbReference>
<dbReference type="Pfam" id="PF02668">
    <property type="entry name" value="TauD"/>
    <property type="match status" value="1"/>
</dbReference>
<dbReference type="Proteomes" id="UP000562682">
    <property type="component" value="Unassembled WGS sequence"/>
</dbReference>
<sequence>MESFEEMRGYDWDYVLNAGTTEVDGVDPKTMELCYGTRSFPQSIDLPGAWHGTRFSDESGYVYHLSIEEVKEVENALFHFKALGLDGDLICRQNFPLPTVSVNLDRIRLDVHEGKGFGLVRGLNPSDYSAEDLTMMYLGIQSYVANLRGRQDKTGNMLVHIIADKSSELSSQHHRHSTSKITFHNEESGDIVSWLTRSTAASGGRCIIASGYAVYNILNRHHPASIRQLSQPKWVFANQEGYPRPIFFYHRNRIMLNFGRVPLIGNAIHPRPAHLPRISMKQLKALEDIESAARKVQLEIETKPGDIHFINNLFILHKRDSFKNGDGVGEKRHLVRMRLRDDELGWNLPESLRKEWADAFGAGLDKLWHIDPMPEGYFPLRSYPN</sequence>
<dbReference type="GO" id="GO:0016491">
    <property type="term" value="F:oxidoreductase activity"/>
    <property type="evidence" value="ECO:0007669"/>
    <property type="project" value="UniProtKB-KW"/>
</dbReference>
<dbReference type="EMBL" id="JAAOAK010000442">
    <property type="protein sequence ID" value="KAF5665537.1"/>
    <property type="molecule type" value="Genomic_DNA"/>
</dbReference>
<accession>A0A8H5WJX2</accession>
<keyword evidence="4" id="KW-1185">Reference proteome</keyword>
<dbReference type="InterPro" id="IPR050411">
    <property type="entry name" value="AlphaKG_dependent_hydroxylases"/>
</dbReference>
<dbReference type="PANTHER" id="PTHR10696:SF49">
    <property type="entry name" value="TAUD_TFDA-LIKE DOMAIN-CONTAINING PROTEIN"/>
    <property type="match status" value="1"/>
</dbReference>
<feature type="domain" description="TauD/TfdA-like" evidence="2">
    <location>
        <begin position="91"/>
        <end position="337"/>
    </location>
</feature>
<evidence type="ECO:0000313" key="4">
    <source>
        <dbReference type="Proteomes" id="UP000562682"/>
    </source>
</evidence>
<organism evidence="3 4">
    <name type="scientific">Fusarium denticulatum</name>
    <dbReference type="NCBI Taxonomy" id="48507"/>
    <lineage>
        <taxon>Eukaryota</taxon>
        <taxon>Fungi</taxon>
        <taxon>Dikarya</taxon>
        <taxon>Ascomycota</taxon>
        <taxon>Pezizomycotina</taxon>
        <taxon>Sordariomycetes</taxon>
        <taxon>Hypocreomycetidae</taxon>
        <taxon>Hypocreales</taxon>
        <taxon>Nectriaceae</taxon>
        <taxon>Fusarium</taxon>
        <taxon>Fusarium fujikuroi species complex</taxon>
    </lineage>
</organism>
<name>A0A8H5WJX2_9HYPO</name>
<dbReference type="InterPro" id="IPR003819">
    <property type="entry name" value="TauD/TfdA-like"/>
</dbReference>
<dbReference type="SUPFAM" id="SSF51197">
    <property type="entry name" value="Clavaminate synthase-like"/>
    <property type="match status" value="1"/>
</dbReference>
<protein>
    <recommendedName>
        <fullName evidence="2">TauD/TfdA-like domain-containing protein</fullName>
    </recommendedName>
</protein>
<dbReference type="PANTHER" id="PTHR10696">
    <property type="entry name" value="GAMMA-BUTYROBETAINE HYDROXYLASE-RELATED"/>
    <property type="match status" value="1"/>
</dbReference>
<gene>
    <name evidence="3" type="ORF">FDENT_12556</name>
</gene>
<dbReference type="Gene3D" id="3.60.130.10">
    <property type="entry name" value="Clavaminate synthase-like"/>
    <property type="match status" value="1"/>
</dbReference>